<dbReference type="InterPro" id="IPR038461">
    <property type="entry name" value="Schlafen_AlbA_2_dom_sf"/>
</dbReference>
<dbReference type="RefSeq" id="WP_004353087.1">
    <property type="nucleotide sequence ID" value="NZ_AEXO01000064.1"/>
</dbReference>
<keyword evidence="4" id="KW-1185">Reference proteome</keyword>
<name>F0H6I1_9BACT</name>
<dbReference type="InterPro" id="IPR049514">
    <property type="entry name" value="Fic-like_C"/>
</dbReference>
<dbReference type="Pfam" id="PF21247">
    <property type="entry name" value="Fic-like_C"/>
    <property type="match status" value="1"/>
</dbReference>
<dbReference type="Pfam" id="PF13749">
    <property type="entry name" value="HATPase_c_4"/>
    <property type="match status" value="1"/>
</dbReference>
<comment type="caution">
    <text evidence="3">The sequence shown here is derived from an EMBL/GenBank/DDBJ whole genome shotgun (WGS) entry which is preliminary data.</text>
</comment>
<evidence type="ECO:0000259" key="2">
    <source>
        <dbReference type="Pfam" id="PF21247"/>
    </source>
</evidence>
<dbReference type="InterPro" id="IPR038475">
    <property type="entry name" value="RecG_C_sf"/>
</dbReference>
<dbReference type="Gene3D" id="3.30.565.60">
    <property type="match status" value="1"/>
</dbReference>
<dbReference type="PANTHER" id="PTHR30595:SF6">
    <property type="entry name" value="SCHLAFEN ALBA-2 DOMAIN-CONTAINING PROTEIN"/>
    <property type="match status" value="1"/>
</dbReference>
<accession>F0H6I1</accession>
<reference evidence="3 4" key="1">
    <citation type="submission" date="2011-02" db="EMBL/GenBank/DDBJ databases">
        <authorList>
            <person name="Durkin A.S."/>
            <person name="Madupu R."/>
            <person name="Torralba M."/>
            <person name="Gillis M."/>
            <person name="Methe B."/>
            <person name="Sutton G."/>
            <person name="Nelson K.E."/>
        </authorList>
    </citation>
    <scope>NUCLEOTIDE SEQUENCE [LARGE SCALE GENOMIC DNA]</scope>
    <source>
        <strain evidence="3 4">CRIS 18C-A</strain>
    </source>
</reference>
<dbReference type="AlphaFoldDB" id="F0H6I1"/>
<evidence type="ECO:0000313" key="4">
    <source>
        <dbReference type="Proteomes" id="UP000003155"/>
    </source>
</evidence>
<proteinExistence type="predicted"/>
<evidence type="ECO:0000313" key="3">
    <source>
        <dbReference type="EMBL" id="EGC86530.1"/>
    </source>
</evidence>
<organism evidence="3 4">
    <name type="scientific">Prevotella denticola CRIS 18C-A</name>
    <dbReference type="NCBI Taxonomy" id="944557"/>
    <lineage>
        <taxon>Bacteria</taxon>
        <taxon>Pseudomonadati</taxon>
        <taxon>Bacteroidota</taxon>
        <taxon>Bacteroidia</taxon>
        <taxon>Bacteroidales</taxon>
        <taxon>Prevotellaceae</taxon>
        <taxon>Prevotella</taxon>
    </lineage>
</organism>
<feature type="domain" description="Filamentation induced by cAMP protein Fic-like C-terminal" evidence="2">
    <location>
        <begin position="411"/>
        <end position="474"/>
    </location>
</feature>
<dbReference type="InterPro" id="IPR007421">
    <property type="entry name" value="Schlafen_AlbA_2_dom"/>
</dbReference>
<dbReference type="PANTHER" id="PTHR30595">
    <property type="entry name" value="GLPR-RELATED TRANSCRIPTIONAL REPRESSOR"/>
    <property type="match status" value="1"/>
</dbReference>
<dbReference type="Pfam" id="PF04326">
    <property type="entry name" value="SLFN_AlbA_2"/>
    <property type="match status" value="1"/>
</dbReference>
<feature type="domain" description="Schlafen AlbA-2" evidence="1">
    <location>
        <begin position="14"/>
        <end position="129"/>
    </location>
</feature>
<dbReference type="Proteomes" id="UP000003155">
    <property type="component" value="Unassembled WGS sequence"/>
</dbReference>
<evidence type="ECO:0000259" key="1">
    <source>
        <dbReference type="Pfam" id="PF04326"/>
    </source>
</evidence>
<protein>
    <submittedName>
        <fullName evidence="3">Divergent AAA domain protein</fullName>
    </submittedName>
</protein>
<dbReference type="Gene3D" id="3.30.950.30">
    <property type="entry name" value="Schlafen, AAA domain"/>
    <property type="match status" value="1"/>
</dbReference>
<sequence length="487" mass="54861">MTIQELKSIIAGDETKTLELKKTTGELKDAMHAACAFLNTDGGWLIFGIAPTSLKILGQDVTDNTQRELSQALSGLEPAVTVDVEYVDVPEQAGKKVIAIHFDAFVWGHTPFTYLGRPYYRVESTTKAMPRDMYDERLRANRPQYFAWERQKADGFTTADLDEERIRGALRLGSESGRVPTTSLTEPITKVLEKLELLTDGVPNNAAVMLFGNKITGYPQLRMRMARFLGNNKMEFIDNQRAEGNFFELLDAGMAFFFKHLSLSGKITGVMREEHLEIPVAALREALVNALCHRQYEKFNLTIGIAIYDDRIEIESPGIFPPQITPENIKEPHGSFPYNPIIANVLFKTTFLENWGSGASRIITACEKQNIPAPTWTTDGGFVRIAFLRPQKQLDPSSTPQVPPKYTPSTPQVQKLIGGMGEFYMSLKDMLNVLGFKDRKTFRESYLTPALSEGAIEQKYPDSPHHPRQMYRLTAKAIEWLKSNQNK</sequence>
<gene>
    <name evidence="3" type="ORF">HMPREF9303_1799</name>
</gene>
<dbReference type="EMBL" id="AEXO01000064">
    <property type="protein sequence ID" value="EGC86530.1"/>
    <property type="molecule type" value="Genomic_DNA"/>
</dbReference>